<dbReference type="AlphaFoldDB" id="W3WVS1"/>
<reference evidence="4" key="1">
    <citation type="journal article" date="2015" name="BMC Genomics">
        <title>Genomic and transcriptomic analysis of the endophytic fungus Pestalotiopsis fici reveals its lifestyle and high potential for synthesis of natural products.</title>
        <authorList>
            <person name="Wang X."/>
            <person name="Zhang X."/>
            <person name="Liu L."/>
            <person name="Xiang M."/>
            <person name="Wang W."/>
            <person name="Sun X."/>
            <person name="Che Y."/>
            <person name="Guo L."/>
            <person name="Liu G."/>
            <person name="Guo L."/>
            <person name="Wang C."/>
            <person name="Yin W.B."/>
            <person name="Stadler M."/>
            <person name="Zhang X."/>
            <person name="Liu X."/>
        </authorList>
    </citation>
    <scope>NUCLEOTIDE SEQUENCE [LARGE SCALE GENOMIC DNA]</scope>
    <source>
        <strain evidence="4">W106-1 / CGMCC3.15140</strain>
    </source>
</reference>
<accession>W3WVS1</accession>
<evidence type="ECO:0000313" key="4">
    <source>
        <dbReference type="Proteomes" id="UP000030651"/>
    </source>
</evidence>
<keyword evidence="1" id="KW-0175">Coiled coil</keyword>
<organism evidence="3 4">
    <name type="scientific">Pestalotiopsis fici (strain W106-1 / CGMCC3.15140)</name>
    <dbReference type="NCBI Taxonomy" id="1229662"/>
    <lineage>
        <taxon>Eukaryota</taxon>
        <taxon>Fungi</taxon>
        <taxon>Dikarya</taxon>
        <taxon>Ascomycota</taxon>
        <taxon>Pezizomycotina</taxon>
        <taxon>Sordariomycetes</taxon>
        <taxon>Xylariomycetidae</taxon>
        <taxon>Amphisphaeriales</taxon>
        <taxon>Sporocadaceae</taxon>
        <taxon>Pestalotiopsis</taxon>
    </lineage>
</organism>
<evidence type="ECO:0000256" key="2">
    <source>
        <dbReference type="SAM" id="MobiDB-lite"/>
    </source>
</evidence>
<keyword evidence="4" id="KW-1185">Reference proteome</keyword>
<evidence type="ECO:0000256" key="1">
    <source>
        <dbReference type="SAM" id="Coils"/>
    </source>
</evidence>
<gene>
    <name evidence="3" type="ORF">PFICI_09976</name>
</gene>
<dbReference type="KEGG" id="pfy:PFICI_09976"/>
<dbReference type="Proteomes" id="UP000030651">
    <property type="component" value="Unassembled WGS sequence"/>
</dbReference>
<feature type="region of interest" description="Disordered" evidence="2">
    <location>
        <begin position="1"/>
        <end position="30"/>
    </location>
</feature>
<feature type="coiled-coil region" evidence="1">
    <location>
        <begin position="39"/>
        <end position="101"/>
    </location>
</feature>
<dbReference type="GeneID" id="19274989"/>
<dbReference type="EMBL" id="KI912115">
    <property type="protein sequence ID" value="ETS77914.1"/>
    <property type="molecule type" value="Genomic_DNA"/>
</dbReference>
<dbReference type="RefSeq" id="XP_007836748.1">
    <property type="nucleotide sequence ID" value="XM_007838557.1"/>
</dbReference>
<dbReference type="OrthoDB" id="10576869at2759"/>
<name>W3WVS1_PESFW</name>
<protein>
    <submittedName>
        <fullName evidence="3">Uncharacterized protein</fullName>
    </submittedName>
</protein>
<evidence type="ECO:0000313" key="3">
    <source>
        <dbReference type="EMBL" id="ETS77914.1"/>
    </source>
</evidence>
<proteinExistence type="predicted"/>
<sequence length="418" mass="48284">MQEKEDALREKTAAFTARDDSLRGKTDAQKRHDEVFDRVMDAEGEATELTSSLDESERKVQDLASQLENCNIANQTLRDELDESTRVNDLAQADLEAMDQEYAAQDMAHDSMLEHIGELETKVIDLQRQTEQRCFGYQRYFADMARVQGLQIEFWTVFMGAIESHPFQIPIRQLPDPYFWAVVEPWSDLNQQSGNNPAKSRAGLMDLLTQLYYHITNKDPEAEMWHLLRLISEECVKNDAPGLFVGVIPLIFEAAKKRYLEAQEAQGINLPNQVDPIKKSLIEQMFLIGLLQIGRFMQRRWPSVAPDRINKIQEYLENQDLWEPLCKHLLSDNVSHFTDEADRDTIWYKDLNVCLVGSEHFIFVIGTTTRTVRLVDKQQAKFAINTARLEAPEEHGNMDFPMSPANFMWWTKFASFQA</sequence>
<dbReference type="InParanoid" id="W3WVS1"/>
<dbReference type="HOGENOM" id="CLU_657385_0_0_1"/>